<comment type="caution">
    <text evidence="2">The sequence shown here is derived from an EMBL/GenBank/DDBJ whole genome shotgun (WGS) entry which is preliminary data.</text>
</comment>
<reference evidence="2 3" key="1">
    <citation type="submission" date="2023-02" db="EMBL/GenBank/DDBJ databases">
        <title>LHISI_Scaffold_Assembly.</title>
        <authorList>
            <person name="Stuart O.P."/>
            <person name="Cleave R."/>
            <person name="Magrath M.J.L."/>
            <person name="Mikheyev A.S."/>
        </authorList>
    </citation>
    <scope>NUCLEOTIDE SEQUENCE [LARGE SCALE GENOMIC DNA]</scope>
    <source>
        <strain evidence="2">Daus_M_001</strain>
        <tissue evidence="2">Leg muscle</tissue>
    </source>
</reference>
<evidence type="ECO:0000313" key="3">
    <source>
        <dbReference type="Proteomes" id="UP001159363"/>
    </source>
</evidence>
<protein>
    <submittedName>
        <fullName evidence="2">Uncharacterized protein</fullName>
    </submittedName>
</protein>
<feature type="compositionally biased region" description="Basic and acidic residues" evidence="1">
    <location>
        <begin position="122"/>
        <end position="139"/>
    </location>
</feature>
<sequence length="751" mass="82817">MVSRTAISGVDNLSTAAPIQPFEEYARIHPGLRPIVQPASRTLHCLILAVADFPSAGHFSRRSSCIARNSVTHPFKKKLLGSEAGHTFIPVALTIWNVRRTPNHTERTRQKETQRKRQKEKKRLDRAKERQRERERETDRHTRNFDIRLVYSERVGAEYAWSHVDVNPRQPSITARRLVAGRERLPPIPGIQGRYSFSRICVLIPRAKSGRTSSLRAAGDSGCVLNRQVRALIWLCAFAKCIPDVTSHCRCPNSQQGHVLHTSMSPSAKGTSNLPSIVFYSQLFESADEGEVRRVWSSGRNERAEGNGIPPRKPTDQRIIRLVSHSREFRATLRNRNQFAYTDSLSGRVKRFGRFLAARSWEPTKVIEVNVERRQNERAGGNGRFPRKRPAQFPLAVTRPGIEPGSPWWEASGLTAQPPLPLDCSPPTKARRVRFWVVFAPRYLHVGIVPDGVAGRRVFSGPCLGYLCSHLGQLTLAVTGVCLTSFTPHIRWAGLLVCKYGCLPLPRTSPSPRDACHPVTHYHGALPGLLNIDGPRIDLRVLLLTRGTALPLCCRRLIAITSTADETPPGGQCCPVVSWMLTDPSSTLRLQITPVVCKLLLLLAAALSFRDLARLGGVLAPSRAAPTWRCFPRLTPRSAGAIKGDPDTRIKGSIALMREFPNSPLRLEGSVSGSPAAAVVMPSRLRGRGPGDGSRRRRANCAARLRRNVGRCSSLILITPGRGRGRVSLAGGDGGIARLNTARVGPRCLSG</sequence>
<organism evidence="2 3">
    <name type="scientific">Dryococelus australis</name>
    <dbReference type="NCBI Taxonomy" id="614101"/>
    <lineage>
        <taxon>Eukaryota</taxon>
        <taxon>Metazoa</taxon>
        <taxon>Ecdysozoa</taxon>
        <taxon>Arthropoda</taxon>
        <taxon>Hexapoda</taxon>
        <taxon>Insecta</taxon>
        <taxon>Pterygota</taxon>
        <taxon>Neoptera</taxon>
        <taxon>Polyneoptera</taxon>
        <taxon>Phasmatodea</taxon>
        <taxon>Verophasmatodea</taxon>
        <taxon>Anareolatae</taxon>
        <taxon>Phasmatidae</taxon>
        <taxon>Eurycanthinae</taxon>
        <taxon>Dryococelus</taxon>
    </lineage>
</organism>
<gene>
    <name evidence="2" type="ORF">PR048_030119</name>
</gene>
<name>A0ABQ9G821_9NEOP</name>
<proteinExistence type="predicted"/>
<keyword evidence="3" id="KW-1185">Reference proteome</keyword>
<accession>A0ABQ9G821</accession>
<evidence type="ECO:0000313" key="2">
    <source>
        <dbReference type="EMBL" id="KAJ8868581.1"/>
    </source>
</evidence>
<dbReference type="Proteomes" id="UP001159363">
    <property type="component" value="Chromosome 13"/>
</dbReference>
<dbReference type="EMBL" id="JARBHB010000014">
    <property type="protein sequence ID" value="KAJ8868581.1"/>
    <property type="molecule type" value="Genomic_DNA"/>
</dbReference>
<feature type="region of interest" description="Disordered" evidence="1">
    <location>
        <begin position="100"/>
        <end position="139"/>
    </location>
</feature>
<feature type="compositionally biased region" description="Basic and acidic residues" evidence="1">
    <location>
        <begin position="103"/>
        <end position="115"/>
    </location>
</feature>
<evidence type="ECO:0000256" key="1">
    <source>
        <dbReference type="SAM" id="MobiDB-lite"/>
    </source>
</evidence>